<protein>
    <submittedName>
        <fullName evidence="2">Uncharacterized protein</fullName>
    </submittedName>
</protein>
<organism evidence="2 3">
    <name type="scientific">Chryseobacterium nakagawai</name>
    <dbReference type="NCBI Taxonomy" id="1241982"/>
    <lineage>
        <taxon>Bacteria</taxon>
        <taxon>Pseudomonadati</taxon>
        <taxon>Bacteroidota</taxon>
        <taxon>Flavobacteriia</taxon>
        <taxon>Flavobacteriales</taxon>
        <taxon>Weeksellaceae</taxon>
        <taxon>Chryseobacterium group</taxon>
        <taxon>Chryseobacterium</taxon>
    </lineage>
</organism>
<dbReference type="Pfam" id="PF20130">
    <property type="entry name" value="DUF6520"/>
    <property type="match status" value="1"/>
</dbReference>
<sequence length="90" mass="9548">MKKFLFPVVLVLVGTGSALATNVAKKSNKALVPAYRIVSVGGGQFQCQNAEQQCSDVNNGIVCKWEVDGTTDLHDEGSGTMCGSELFQIP</sequence>
<feature type="signal peptide" evidence="1">
    <location>
        <begin position="1"/>
        <end position="20"/>
    </location>
</feature>
<dbReference type="InterPro" id="IPR045391">
    <property type="entry name" value="DUF6520"/>
</dbReference>
<accession>A0AAD1DNY0</accession>
<keyword evidence="1" id="KW-0732">Signal</keyword>
<evidence type="ECO:0000313" key="2">
    <source>
        <dbReference type="EMBL" id="AZA89837.1"/>
    </source>
</evidence>
<reference evidence="2 3" key="1">
    <citation type="submission" date="2018-11" db="EMBL/GenBank/DDBJ databases">
        <title>Proposal to divide the Flavobacteriaceae and reorganize its genera based on Amino Acid Identity values calculated from whole genome sequences.</title>
        <authorList>
            <person name="Nicholson A.C."/>
            <person name="Gulvik C.A."/>
            <person name="Whitney A.M."/>
            <person name="Humrighouse B.W."/>
            <person name="Bell M."/>
            <person name="Holmes B."/>
            <person name="Steigerwalt A.G."/>
            <person name="Villarma A."/>
            <person name="Sheth M."/>
            <person name="Batra D."/>
            <person name="Pryor J."/>
            <person name="Bernardet J.-F."/>
            <person name="Hugo C."/>
            <person name="Kampfer P."/>
            <person name="Newman J."/>
            <person name="McQuiston J.R."/>
        </authorList>
    </citation>
    <scope>NUCLEOTIDE SEQUENCE [LARGE SCALE GENOMIC DNA]</scope>
    <source>
        <strain evidence="2 3">G0041</strain>
    </source>
</reference>
<name>A0AAD1DNY0_CHRNA</name>
<proteinExistence type="predicted"/>
<dbReference type="KEGG" id="cnk:EG343_03945"/>
<dbReference type="AlphaFoldDB" id="A0AAD1DNY0"/>
<dbReference type="Proteomes" id="UP000278288">
    <property type="component" value="Chromosome"/>
</dbReference>
<dbReference type="EMBL" id="CP033923">
    <property type="protein sequence ID" value="AZA89837.1"/>
    <property type="molecule type" value="Genomic_DNA"/>
</dbReference>
<evidence type="ECO:0000313" key="3">
    <source>
        <dbReference type="Proteomes" id="UP000278288"/>
    </source>
</evidence>
<dbReference type="RefSeq" id="WP_027379072.1">
    <property type="nucleotide sequence ID" value="NZ_CP033923.1"/>
</dbReference>
<evidence type="ECO:0000256" key="1">
    <source>
        <dbReference type="SAM" id="SignalP"/>
    </source>
</evidence>
<gene>
    <name evidence="2" type="ORF">EG343_03945</name>
</gene>
<feature type="chain" id="PRO_5042040460" evidence="1">
    <location>
        <begin position="21"/>
        <end position="90"/>
    </location>
</feature>
<keyword evidence="3" id="KW-1185">Reference proteome</keyword>